<feature type="domain" description="HTH lysR-type" evidence="5">
    <location>
        <begin position="6"/>
        <end position="63"/>
    </location>
</feature>
<dbReference type="RefSeq" id="WP_275631528.1">
    <property type="nucleotide sequence ID" value="NZ_JARGYD010000001.1"/>
</dbReference>
<dbReference type="EMBL" id="JBHRTB010000010">
    <property type="protein sequence ID" value="MFC3144269.1"/>
    <property type="molecule type" value="Genomic_DNA"/>
</dbReference>
<protein>
    <submittedName>
        <fullName evidence="6">LysR family transcriptional regulator</fullName>
    </submittedName>
</protein>
<dbReference type="PANTHER" id="PTHR30419">
    <property type="entry name" value="HTH-TYPE TRANSCRIPTIONAL REGULATOR YBHD"/>
    <property type="match status" value="1"/>
</dbReference>
<dbReference type="InterPro" id="IPR050950">
    <property type="entry name" value="HTH-type_LysR_regulators"/>
</dbReference>
<reference evidence="7" key="1">
    <citation type="journal article" date="2019" name="Int. J. Syst. Evol. Microbiol.">
        <title>The Global Catalogue of Microorganisms (GCM) 10K type strain sequencing project: providing services to taxonomists for standard genome sequencing and annotation.</title>
        <authorList>
            <consortium name="The Broad Institute Genomics Platform"/>
            <consortium name="The Broad Institute Genome Sequencing Center for Infectious Disease"/>
            <person name="Wu L."/>
            <person name="Ma J."/>
        </authorList>
    </citation>
    <scope>NUCLEOTIDE SEQUENCE [LARGE SCALE GENOMIC DNA]</scope>
    <source>
        <strain evidence="7">KCTC 52366</strain>
    </source>
</reference>
<accession>A0ABV7GRP2</accession>
<dbReference type="CDD" id="cd08440">
    <property type="entry name" value="PBP2_LTTR_like_4"/>
    <property type="match status" value="1"/>
</dbReference>
<dbReference type="SUPFAM" id="SSF53850">
    <property type="entry name" value="Periplasmic binding protein-like II"/>
    <property type="match status" value="1"/>
</dbReference>
<name>A0ABV7GRP2_9RHOB</name>
<dbReference type="InterPro" id="IPR000847">
    <property type="entry name" value="LysR_HTH_N"/>
</dbReference>
<organism evidence="6 7">
    <name type="scientific">Psychromarinibacter halotolerans</name>
    <dbReference type="NCBI Taxonomy" id="1775175"/>
    <lineage>
        <taxon>Bacteria</taxon>
        <taxon>Pseudomonadati</taxon>
        <taxon>Pseudomonadota</taxon>
        <taxon>Alphaproteobacteria</taxon>
        <taxon>Rhodobacterales</taxon>
        <taxon>Paracoccaceae</taxon>
        <taxon>Psychromarinibacter</taxon>
    </lineage>
</organism>
<comment type="caution">
    <text evidence="6">The sequence shown here is derived from an EMBL/GenBank/DDBJ whole genome shotgun (WGS) entry which is preliminary data.</text>
</comment>
<keyword evidence="2" id="KW-0805">Transcription regulation</keyword>
<dbReference type="PANTHER" id="PTHR30419:SF8">
    <property type="entry name" value="NITROGEN ASSIMILATION TRANSCRIPTIONAL ACTIVATOR-RELATED"/>
    <property type="match status" value="1"/>
</dbReference>
<evidence type="ECO:0000256" key="2">
    <source>
        <dbReference type="ARBA" id="ARBA00023015"/>
    </source>
</evidence>
<dbReference type="InterPro" id="IPR036388">
    <property type="entry name" value="WH-like_DNA-bd_sf"/>
</dbReference>
<comment type="similarity">
    <text evidence="1">Belongs to the LysR transcriptional regulatory family.</text>
</comment>
<evidence type="ECO:0000256" key="3">
    <source>
        <dbReference type="ARBA" id="ARBA00023125"/>
    </source>
</evidence>
<keyword evidence="7" id="KW-1185">Reference proteome</keyword>
<dbReference type="Proteomes" id="UP001595632">
    <property type="component" value="Unassembled WGS sequence"/>
</dbReference>
<evidence type="ECO:0000256" key="4">
    <source>
        <dbReference type="ARBA" id="ARBA00023163"/>
    </source>
</evidence>
<keyword evidence="4" id="KW-0804">Transcription</keyword>
<proteinExistence type="inferred from homology"/>
<evidence type="ECO:0000256" key="1">
    <source>
        <dbReference type="ARBA" id="ARBA00009437"/>
    </source>
</evidence>
<evidence type="ECO:0000259" key="5">
    <source>
        <dbReference type="PROSITE" id="PS50931"/>
    </source>
</evidence>
<dbReference type="InterPro" id="IPR036390">
    <property type="entry name" value="WH_DNA-bd_sf"/>
</dbReference>
<evidence type="ECO:0000313" key="7">
    <source>
        <dbReference type="Proteomes" id="UP001595632"/>
    </source>
</evidence>
<keyword evidence="3" id="KW-0238">DNA-binding</keyword>
<dbReference type="Pfam" id="PF00126">
    <property type="entry name" value="HTH_1"/>
    <property type="match status" value="1"/>
</dbReference>
<evidence type="ECO:0000313" key="6">
    <source>
        <dbReference type="EMBL" id="MFC3144269.1"/>
    </source>
</evidence>
<sequence length="309" mass="33415">MPVSSLTLKQLRAIQQVYRTGQVSAAADALNITQSAASVLIRQAEAALGATLFDRTTRSLSPSEAGESVIGLVERILGDLSTLEETIRGLRDLERGRIRLTATPATGLTLLPETVRRYRAAYPAVSLVMDDCAPDQFYANILEQRADFGIGTEPLDKSALDWESLHFDPLCIICSEEHPFAFREAVGWAELDGQPLILSRRDYGVRGMVEATLARLDIRPNVVAEVGFLGSAAWMSSCGIGLAVLPGRLARAQPAPGVRNVPLVDPVVRRAAGLVKRRKHSLSHSAERFVEMLAKDLQDSAASPTPAHA</sequence>
<dbReference type="Gene3D" id="1.10.10.10">
    <property type="entry name" value="Winged helix-like DNA-binding domain superfamily/Winged helix DNA-binding domain"/>
    <property type="match status" value="1"/>
</dbReference>
<dbReference type="SUPFAM" id="SSF46785">
    <property type="entry name" value="Winged helix' DNA-binding domain"/>
    <property type="match status" value="1"/>
</dbReference>
<dbReference type="Gene3D" id="3.40.190.290">
    <property type="match status" value="1"/>
</dbReference>
<dbReference type="InterPro" id="IPR005119">
    <property type="entry name" value="LysR_subst-bd"/>
</dbReference>
<dbReference type="Pfam" id="PF03466">
    <property type="entry name" value="LysR_substrate"/>
    <property type="match status" value="1"/>
</dbReference>
<gene>
    <name evidence="6" type="ORF">ACFOGP_16220</name>
</gene>
<dbReference type="PROSITE" id="PS50931">
    <property type="entry name" value="HTH_LYSR"/>
    <property type="match status" value="1"/>
</dbReference>